<proteinExistence type="predicted"/>
<dbReference type="EMBL" id="CP003154">
    <property type="protein sequence ID" value="AFL72519.1"/>
    <property type="molecule type" value="Genomic_DNA"/>
</dbReference>
<dbReference type="eggNOG" id="ENOG502Z880">
    <property type="taxonomic scope" value="Bacteria"/>
</dbReference>
<dbReference type="AlphaFoldDB" id="I3Y6A1"/>
<dbReference type="STRING" id="765911.Thivi_0457"/>
<accession>I3Y6A1</accession>
<protein>
    <submittedName>
        <fullName evidence="1">CRISPR-associated protein, Cse1 family</fullName>
    </submittedName>
</protein>
<sequence length="517" mass="57995">MNLISECWIPVRRADGSRQRIAPWQLTDAIDDNPILAVASPRPDFDGALTQFLIGLLQTTCTPDLFTWRTWRKTPPTPAELKTRFETVAYAFELEGEKAFMQDFSPTELDKQFAISALLIGSPPEDSETDLFIKQETVKQLCPHCAATALFSLQTDSPEGGRGYRTGLRGGGPLTTLVLGKHLWDTGWLNVLEKSRYVFGASDSDLLSQDRFPWLKPTRTSEAQPPAGVTTPVDVHPDQQFWALPRRIRLLPKETEPTACDLCGRETQMIYRNFTAKNYGVNYSGFQHSLSPHYVKDGALMPAHPQPGGIGYRHWLGLVESDADGVHRPARVVEQFRSLTRMDGDLWAFGYDMKSNKARCWYDARMPILLISKDMEAVFRDLVTRLVNTADKVAGDLRNSLKTALFGETKVRGDLSFVQSAFWAETEAAFYDHLRQLRDLLPTDQQAHPILESWLKTLRAAAFLLFDRHSQTGDFDAVDPGQIARARNGLGKALAGAPLKEKILGLPKPLKPKRQKS</sequence>
<dbReference type="Proteomes" id="UP000006062">
    <property type="component" value="Chromosome"/>
</dbReference>
<dbReference type="CDD" id="cd09729">
    <property type="entry name" value="Cse1_I-E"/>
    <property type="match status" value="1"/>
</dbReference>
<evidence type="ECO:0000313" key="1">
    <source>
        <dbReference type="EMBL" id="AFL72519.1"/>
    </source>
</evidence>
<reference evidence="1 2" key="1">
    <citation type="submission" date="2012-06" db="EMBL/GenBank/DDBJ databases">
        <title>Complete sequence of Thiocystis violascens DSM 198.</title>
        <authorList>
            <consortium name="US DOE Joint Genome Institute"/>
            <person name="Lucas S."/>
            <person name="Han J."/>
            <person name="Lapidus A."/>
            <person name="Cheng J.-F."/>
            <person name="Goodwin L."/>
            <person name="Pitluck S."/>
            <person name="Peters L."/>
            <person name="Ovchinnikova G."/>
            <person name="Teshima H."/>
            <person name="Detter J.C."/>
            <person name="Han C."/>
            <person name="Tapia R."/>
            <person name="Land M."/>
            <person name="Hauser L."/>
            <person name="Kyrpides N."/>
            <person name="Ivanova N."/>
            <person name="Pagani I."/>
            <person name="Vogl K."/>
            <person name="Liu Z."/>
            <person name="Frigaard N.-U."/>
            <person name="Bryant D."/>
            <person name="Woyke T."/>
        </authorList>
    </citation>
    <scope>NUCLEOTIDE SEQUENCE [LARGE SCALE GENOMIC DNA]</scope>
    <source>
        <strain evidence="2">ATCC 17096 / DSM 198 / 6111</strain>
    </source>
</reference>
<gene>
    <name evidence="1" type="ordered locus">Thivi_0457</name>
</gene>
<dbReference type="InterPro" id="IPR013381">
    <property type="entry name" value="CRISPR-assoc_prot_Cse1"/>
</dbReference>
<dbReference type="Pfam" id="PF09481">
    <property type="entry name" value="CRISPR_Cse1"/>
    <property type="match status" value="1"/>
</dbReference>
<dbReference type="RefSeq" id="WP_014777019.1">
    <property type="nucleotide sequence ID" value="NC_018012.1"/>
</dbReference>
<dbReference type="OrthoDB" id="5392377at2"/>
<evidence type="ECO:0000313" key="2">
    <source>
        <dbReference type="Proteomes" id="UP000006062"/>
    </source>
</evidence>
<keyword evidence="2" id="KW-1185">Reference proteome</keyword>
<dbReference type="HOGENOM" id="CLU_039818_0_0_6"/>
<dbReference type="KEGG" id="tvi:Thivi_0457"/>
<dbReference type="NCBIfam" id="TIGR02547">
    <property type="entry name" value="casA_cse1"/>
    <property type="match status" value="1"/>
</dbReference>
<organism evidence="1 2">
    <name type="scientific">Thiocystis violascens (strain ATCC 17096 / DSM 198 / 6111)</name>
    <name type="common">Chromatium violascens</name>
    <dbReference type="NCBI Taxonomy" id="765911"/>
    <lineage>
        <taxon>Bacteria</taxon>
        <taxon>Pseudomonadati</taxon>
        <taxon>Pseudomonadota</taxon>
        <taxon>Gammaproteobacteria</taxon>
        <taxon>Chromatiales</taxon>
        <taxon>Chromatiaceae</taxon>
        <taxon>Thiocystis</taxon>
    </lineage>
</organism>
<name>I3Y6A1_THIV6</name>